<name>L7TJ11_9CAUD</name>
<sequence length="63" mass="7622">MTKDPADYEDENPGAYDYYAWWKRPKGNTAYELETHYKVWVIFQEDEFWTLYTDSLSPCSENI</sequence>
<dbReference type="RefSeq" id="YP_007378912.1">
    <property type="nucleotide sequence ID" value="NC_020158.1"/>
</dbReference>
<reference evidence="1 2" key="1">
    <citation type="journal article" date="2013" name="J. Virol.">
        <title>Insights into head-tailed viruses infecting extremely halophilic archaea.</title>
        <authorList>
            <person name="Pietila M.K."/>
            <person name="Laurinmaki P."/>
            <person name="Russell D.A."/>
            <person name="Ko C.C."/>
            <person name="Jacobs-Sera D."/>
            <person name="Butcher S.J."/>
            <person name="Bamford D.H."/>
            <person name="Hendrix R.W."/>
        </authorList>
    </citation>
    <scope>NUCLEOTIDE SEQUENCE [LARGE SCALE GENOMIC DNA]</scope>
</reference>
<gene>
    <name evidence="1" type="primary">6</name>
    <name evidence="1" type="ORF">HVTV1_6</name>
</gene>
<accession>L7TJ11</accession>
<proteinExistence type="predicted"/>
<dbReference type="Proteomes" id="UP000011137">
    <property type="component" value="Segment"/>
</dbReference>
<organism evidence="1 2">
    <name type="scientific">Haloarcula vallismortis tailed virus 1</name>
    <dbReference type="NCBI Taxonomy" id="1262528"/>
    <lineage>
        <taxon>Viruses</taxon>
        <taxon>Duplodnaviria</taxon>
        <taxon>Heunggongvirae</taxon>
        <taxon>Uroviricota</taxon>
        <taxon>Caudoviricetes</taxon>
        <taxon>Thumleimavirales</taxon>
        <taxon>Druskaviridae</taxon>
        <taxon>Tredecimvirus</taxon>
        <taxon>Tredecimvirus thailandense</taxon>
        <taxon>Tredecimvirus HVTV1</taxon>
    </lineage>
</organism>
<protein>
    <submittedName>
        <fullName evidence="1">Uncharacterized protein</fullName>
    </submittedName>
</protein>
<evidence type="ECO:0000313" key="2">
    <source>
        <dbReference type="Proteomes" id="UP000011137"/>
    </source>
</evidence>
<dbReference type="OrthoDB" id="34657at10239"/>
<dbReference type="GeneID" id="14477249"/>
<keyword evidence="2" id="KW-1185">Reference proteome</keyword>
<dbReference type="KEGG" id="vg:14477249"/>
<evidence type="ECO:0000313" key="1">
    <source>
        <dbReference type="EMBL" id="AGC34378.1"/>
    </source>
</evidence>
<dbReference type="EMBL" id="KC117377">
    <property type="protein sequence ID" value="AGC34378.1"/>
    <property type="molecule type" value="Genomic_DNA"/>
</dbReference>